<keyword evidence="1" id="KW-0472">Membrane</keyword>
<organism evidence="2 3">
    <name type="scientific">Streptomyces vulcanius</name>
    <dbReference type="NCBI Taxonomy" id="1441876"/>
    <lineage>
        <taxon>Bacteria</taxon>
        <taxon>Bacillati</taxon>
        <taxon>Actinomycetota</taxon>
        <taxon>Actinomycetes</taxon>
        <taxon>Kitasatosporales</taxon>
        <taxon>Streptomycetaceae</taxon>
        <taxon>Streptomyces</taxon>
    </lineage>
</organism>
<name>A0ABV9B432_9ACTN</name>
<evidence type="ECO:0000313" key="2">
    <source>
        <dbReference type="EMBL" id="MFC4507025.1"/>
    </source>
</evidence>
<sequence length="102" mass="11108">MLHHLIAAAAPDGSGVTFDNPLILGPLAAFVFAIFVSEVVVPGKTYRREVEENARLRDLVEQVIPLAESMTTTAQEMVTATSRVTDVMDRIVTTLAEPRRDG</sequence>
<evidence type="ECO:0000256" key="1">
    <source>
        <dbReference type="SAM" id="Phobius"/>
    </source>
</evidence>
<keyword evidence="3" id="KW-1185">Reference proteome</keyword>
<reference evidence="3" key="1">
    <citation type="journal article" date="2019" name="Int. J. Syst. Evol. Microbiol.">
        <title>The Global Catalogue of Microorganisms (GCM) 10K type strain sequencing project: providing services to taxonomists for standard genome sequencing and annotation.</title>
        <authorList>
            <consortium name="The Broad Institute Genomics Platform"/>
            <consortium name="The Broad Institute Genome Sequencing Center for Infectious Disease"/>
            <person name="Wu L."/>
            <person name="Ma J."/>
        </authorList>
    </citation>
    <scope>NUCLEOTIDE SEQUENCE [LARGE SCALE GENOMIC DNA]</scope>
    <source>
        <strain evidence="3">CGMCC 4.7177</strain>
    </source>
</reference>
<dbReference type="Proteomes" id="UP001595839">
    <property type="component" value="Unassembled WGS sequence"/>
</dbReference>
<protein>
    <submittedName>
        <fullName evidence="2">Uncharacterized protein</fullName>
    </submittedName>
</protein>
<keyword evidence="1" id="KW-1133">Transmembrane helix</keyword>
<comment type="caution">
    <text evidence="2">The sequence shown here is derived from an EMBL/GenBank/DDBJ whole genome shotgun (WGS) entry which is preliminary data.</text>
</comment>
<gene>
    <name evidence="2" type="ORF">ACFPIH_47595</name>
</gene>
<evidence type="ECO:0000313" key="3">
    <source>
        <dbReference type="Proteomes" id="UP001595839"/>
    </source>
</evidence>
<dbReference type="EMBL" id="JBHSFK010000050">
    <property type="protein sequence ID" value="MFC4507025.1"/>
    <property type="molecule type" value="Genomic_DNA"/>
</dbReference>
<proteinExistence type="predicted"/>
<accession>A0ABV9B432</accession>
<feature type="transmembrane region" description="Helical" evidence="1">
    <location>
        <begin position="22"/>
        <end position="41"/>
    </location>
</feature>
<keyword evidence="1" id="KW-0812">Transmembrane</keyword>
<dbReference type="RefSeq" id="WP_381177442.1">
    <property type="nucleotide sequence ID" value="NZ_JBHSFK010000050.1"/>
</dbReference>